<dbReference type="InterPro" id="IPR051553">
    <property type="entry name" value="Ran_GTPase-activating"/>
</dbReference>
<feature type="repeat" description="RCC1" evidence="3">
    <location>
        <begin position="273"/>
        <end position="316"/>
    </location>
</feature>
<proteinExistence type="predicted"/>
<sequence length="353" mass="38108">MPKIGSDMALAGQGDSLKGHALWAWGANNYGQLGLGCTFEQCETPTQVGVEWPTDVRVAKMAGGGGHTFALATDGSLWGTGWNNKGQLGLPDRQDRHCFSRIIMEAPLQDIGCGWDFSLALTVDGQVLGCGSNAFGQLGLTPKMITRFTVIPTLSSIIAVAAGMRHSIFLHRNGSVLGCGSNRKGQLSRVEPASIPYPEPLATHLPPVSQIYAGQNHSVFNTSDGVYGCGDNKHGQLGHRTTDQSPRVFQITPECYAKLSLGWTHVLALKEDHSLHTWGRNTYEQLGRSFEASLAILSNVEDISAGYEHNLALTTDGELLAWGWNEHGNCGDGSVQNVPRAKTINSYKPRLKR</sequence>
<evidence type="ECO:0000313" key="5">
    <source>
        <dbReference type="EMBL" id="TRY62641.1"/>
    </source>
</evidence>
<dbReference type="PANTHER" id="PTHR45982:SF1">
    <property type="entry name" value="REGULATOR OF CHROMOSOME CONDENSATION"/>
    <property type="match status" value="1"/>
</dbReference>
<evidence type="ECO:0000256" key="2">
    <source>
        <dbReference type="ARBA" id="ARBA00022737"/>
    </source>
</evidence>
<reference evidence="5 6" key="1">
    <citation type="journal article" date="2018" name="Nat. Ecol. Evol.">
        <title>Genomic signatures of mitonuclear coevolution across populations of Tigriopus californicus.</title>
        <authorList>
            <person name="Barreto F.S."/>
            <person name="Watson E.T."/>
            <person name="Lima T.G."/>
            <person name="Willett C.S."/>
            <person name="Edmands S."/>
            <person name="Li W."/>
            <person name="Burton R.S."/>
        </authorList>
    </citation>
    <scope>NUCLEOTIDE SEQUENCE [LARGE SCALE GENOMIC DNA]</scope>
    <source>
        <strain evidence="5 6">San Diego</strain>
    </source>
</reference>
<keyword evidence="2" id="KW-0677">Repeat</keyword>
<evidence type="ECO:0000313" key="6">
    <source>
        <dbReference type="Proteomes" id="UP000318571"/>
    </source>
</evidence>
<dbReference type="PROSITE" id="PS00626">
    <property type="entry name" value="RCC1_2"/>
    <property type="match status" value="1"/>
</dbReference>
<feature type="repeat" description="RCC1" evidence="3">
    <location>
        <begin position="20"/>
        <end position="74"/>
    </location>
</feature>
<name>A0A553NB24_TIGCA</name>
<dbReference type="InterPro" id="IPR009091">
    <property type="entry name" value="RCC1/BLIP-II"/>
</dbReference>
<feature type="domain" description="RCC1-like" evidence="4">
    <location>
        <begin position="22"/>
        <end position="340"/>
    </location>
</feature>
<feature type="repeat" description="RCC1" evidence="3">
    <location>
        <begin position="174"/>
        <end position="224"/>
    </location>
</feature>
<dbReference type="STRING" id="6832.A0A553NB24"/>
<dbReference type="OMA" id="WRWGCSG"/>
<dbReference type="AlphaFoldDB" id="A0A553NB24"/>
<protein>
    <recommendedName>
        <fullName evidence="4">RCC1-like domain-containing protein</fullName>
    </recommendedName>
</protein>
<evidence type="ECO:0000256" key="3">
    <source>
        <dbReference type="PROSITE-ProRule" id="PRU00235"/>
    </source>
</evidence>
<evidence type="ECO:0000256" key="1">
    <source>
        <dbReference type="ARBA" id="ARBA00022658"/>
    </source>
</evidence>
<dbReference type="PROSITE" id="PS50012">
    <property type="entry name" value="RCC1_3"/>
    <property type="match status" value="6"/>
</dbReference>
<dbReference type="Gene3D" id="2.130.10.30">
    <property type="entry name" value="Regulator of chromosome condensation 1/beta-lactamase-inhibitor protein II"/>
    <property type="match status" value="2"/>
</dbReference>
<keyword evidence="1" id="KW-0344">Guanine-nucleotide releasing factor</keyword>
<feature type="repeat" description="RCC1" evidence="3">
    <location>
        <begin position="75"/>
        <end position="124"/>
    </location>
</feature>
<dbReference type="InterPro" id="IPR000408">
    <property type="entry name" value="Reg_chr_condens"/>
</dbReference>
<dbReference type="PRINTS" id="PR00633">
    <property type="entry name" value="RCCNDNSATION"/>
</dbReference>
<evidence type="ECO:0000259" key="4">
    <source>
        <dbReference type="Pfam" id="PF25390"/>
    </source>
</evidence>
<feature type="repeat" description="RCC1" evidence="3">
    <location>
        <begin position="125"/>
        <end position="173"/>
    </location>
</feature>
<gene>
    <name evidence="5" type="ORF">TCAL_05606</name>
</gene>
<dbReference type="InterPro" id="IPR058923">
    <property type="entry name" value="RCC1-like_dom"/>
</dbReference>
<dbReference type="SUPFAM" id="SSF50985">
    <property type="entry name" value="RCC1/BLIP-II"/>
    <property type="match status" value="1"/>
</dbReference>
<accession>A0A553NB24</accession>
<dbReference type="Pfam" id="PF25390">
    <property type="entry name" value="WD40_RLD"/>
    <property type="match status" value="1"/>
</dbReference>
<dbReference type="Proteomes" id="UP000318571">
    <property type="component" value="Chromosome 10"/>
</dbReference>
<comment type="caution">
    <text evidence="5">The sequence shown here is derived from an EMBL/GenBank/DDBJ whole genome shotgun (WGS) entry which is preliminary data.</text>
</comment>
<dbReference type="PANTHER" id="PTHR45982">
    <property type="entry name" value="REGULATOR OF CHROMOSOME CONDENSATION"/>
    <property type="match status" value="1"/>
</dbReference>
<dbReference type="EMBL" id="VCGU01000458">
    <property type="protein sequence ID" value="TRY62641.1"/>
    <property type="molecule type" value="Genomic_DNA"/>
</dbReference>
<feature type="repeat" description="RCC1" evidence="3">
    <location>
        <begin position="224"/>
        <end position="272"/>
    </location>
</feature>
<organism evidence="5 6">
    <name type="scientific">Tigriopus californicus</name>
    <name type="common">Marine copepod</name>
    <dbReference type="NCBI Taxonomy" id="6832"/>
    <lineage>
        <taxon>Eukaryota</taxon>
        <taxon>Metazoa</taxon>
        <taxon>Ecdysozoa</taxon>
        <taxon>Arthropoda</taxon>
        <taxon>Crustacea</taxon>
        <taxon>Multicrustacea</taxon>
        <taxon>Hexanauplia</taxon>
        <taxon>Copepoda</taxon>
        <taxon>Harpacticoida</taxon>
        <taxon>Harpacticidae</taxon>
        <taxon>Tigriopus</taxon>
    </lineage>
</organism>
<keyword evidence="6" id="KW-1185">Reference proteome</keyword>